<proteinExistence type="predicted"/>
<dbReference type="eggNOG" id="COG0790">
    <property type="taxonomic scope" value="Bacteria"/>
</dbReference>
<dbReference type="InterPro" id="IPR006597">
    <property type="entry name" value="Sel1-like"/>
</dbReference>
<sequence length="422" mass="45841">MLPYVWVKAAVDGIGFMKDKRNAWRRRFLQAFAVLAIALSLPALGDDFSDAIVAYQKGDYDTAHDLWAPLAEAGDARAQFNLALLYGNGLGRTLDRETARRWFQAAAEQGNVQAQYNLARMLQSGDGVQADVAAARGWYEKAARQDFAPAQNNLALMYLEGQGMPRDRARAVRWFSRAAESSPEARNNLSGLAMRLPEARVMASLVNLRAGPSMQSRILDQVSRQDTGVLLDQRAGWSRLWFVEYDSIGWIADRLLAIDRTQPAVSTDGADASEPEASDTGAETSTDAMRAETTMNSESPAQAPSARTQRIADAGEKQPEGDSSNAPQGPWYTVASGSAELRDEPKTDASVRDRLAYGTSVKVLEQRPGWRRVERENGEASGWVGAFVLTPDDAANAREAAQAEAQAQVERTTPAEVGTGGG</sequence>
<dbReference type="SMART" id="SM00671">
    <property type="entry name" value="SEL1"/>
    <property type="match status" value="3"/>
</dbReference>
<feature type="region of interest" description="Disordered" evidence="1">
    <location>
        <begin position="265"/>
        <end position="350"/>
    </location>
</feature>
<organism evidence="3 4">
    <name type="scientific">Salinisphaera shabanensis E1L3A</name>
    <dbReference type="NCBI Taxonomy" id="1033802"/>
    <lineage>
        <taxon>Bacteria</taxon>
        <taxon>Pseudomonadati</taxon>
        <taxon>Pseudomonadota</taxon>
        <taxon>Gammaproteobacteria</taxon>
        <taxon>Salinisphaerales</taxon>
        <taxon>Salinisphaeraceae</taxon>
        <taxon>Salinisphaera</taxon>
    </lineage>
</organism>
<gene>
    <name evidence="3" type="ORF">SSPSH_000514</name>
</gene>
<keyword evidence="4" id="KW-1185">Reference proteome</keyword>
<dbReference type="AlphaFoldDB" id="U2FX11"/>
<dbReference type="Proteomes" id="UP000006242">
    <property type="component" value="Unassembled WGS sequence"/>
</dbReference>
<reference evidence="3 4" key="2">
    <citation type="journal article" date="2013" name="PLoS ONE">
        <title>INDIGO - INtegrated Data Warehouse of MIcrobial GenOmes with Examples from the Red Sea Extremophiles.</title>
        <authorList>
            <person name="Alam I."/>
            <person name="Antunes A."/>
            <person name="Kamau A.A."/>
            <person name="Ba Alawi W."/>
            <person name="Kalkatawi M."/>
            <person name="Stingl U."/>
            <person name="Bajic V.B."/>
        </authorList>
    </citation>
    <scope>NUCLEOTIDE SEQUENCE [LARGE SCALE GENOMIC DNA]</scope>
    <source>
        <strain evidence="3 4">E1L3A</strain>
    </source>
</reference>
<reference evidence="3 4" key="1">
    <citation type="journal article" date="2011" name="J. Bacteriol.">
        <title>Genome sequence of Salinisphaera shabanensis, a gammaproteobacterium from the harsh, variable environment of the brine-seawater interface of the Shaban Deep in the Red Sea.</title>
        <authorList>
            <person name="Antunes A."/>
            <person name="Alam I."/>
            <person name="Bajic V.B."/>
            <person name="Stingl U."/>
        </authorList>
    </citation>
    <scope>NUCLEOTIDE SEQUENCE [LARGE SCALE GENOMIC DNA]</scope>
    <source>
        <strain evidence="3 4">E1L3A</strain>
    </source>
</reference>
<dbReference type="InterPro" id="IPR050767">
    <property type="entry name" value="Sel1_AlgK"/>
</dbReference>
<feature type="compositionally biased region" description="Polar residues" evidence="1">
    <location>
        <begin position="281"/>
        <end position="308"/>
    </location>
</feature>
<feature type="compositionally biased region" description="Basic and acidic residues" evidence="1">
    <location>
        <begin position="340"/>
        <end position="350"/>
    </location>
</feature>
<dbReference type="EMBL" id="AFNV02000003">
    <property type="protein sequence ID" value="ERJ20404.1"/>
    <property type="molecule type" value="Genomic_DNA"/>
</dbReference>
<dbReference type="Pfam" id="PF08239">
    <property type="entry name" value="SH3_3"/>
    <property type="match status" value="1"/>
</dbReference>
<evidence type="ECO:0000259" key="2">
    <source>
        <dbReference type="SMART" id="SM00287"/>
    </source>
</evidence>
<accession>U2FX11</accession>
<dbReference type="InterPro" id="IPR003646">
    <property type="entry name" value="SH3-like_bac-type"/>
</dbReference>
<evidence type="ECO:0000313" key="3">
    <source>
        <dbReference type="EMBL" id="ERJ20404.1"/>
    </source>
</evidence>
<dbReference type="SUPFAM" id="SSF81901">
    <property type="entry name" value="HCP-like"/>
    <property type="match status" value="1"/>
</dbReference>
<feature type="domain" description="SH3b" evidence="2">
    <location>
        <begin position="329"/>
        <end position="392"/>
    </location>
</feature>
<dbReference type="STRING" id="1033802.SSPSH_000514"/>
<feature type="region of interest" description="Disordered" evidence="1">
    <location>
        <begin position="400"/>
        <end position="422"/>
    </location>
</feature>
<dbReference type="PANTHER" id="PTHR11102">
    <property type="entry name" value="SEL-1-LIKE PROTEIN"/>
    <property type="match status" value="1"/>
</dbReference>
<protein>
    <submittedName>
        <fullName evidence="3">Exported protein</fullName>
    </submittedName>
</protein>
<name>U2FX11_9GAMM</name>
<feature type="compositionally biased region" description="Low complexity" evidence="1">
    <location>
        <begin position="400"/>
        <end position="410"/>
    </location>
</feature>
<feature type="domain" description="SH3b" evidence="2">
    <location>
        <begin position="196"/>
        <end position="259"/>
    </location>
</feature>
<evidence type="ECO:0000313" key="4">
    <source>
        <dbReference type="Proteomes" id="UP000006242"/>
    </source>
</evidence>
<comment type="caution">
    <text evidence="3">The sequence shown here is derived from an EMBL/GenBank/DDBJ whole genome shotgun (WGS) entry which is preliminary data.</text>
</comment>
<dbReference type="Gene3D" id="2.30.30.40">
    <property type="entry name" value="SH3 Domains"/>
    <property type="match status" value="2"/>
</dbReference>
<evidence type="ECO:0000256" key="1">
    <source>
        <dbReference type="SAM" id="MobiDB-lite"/>
    </source>
</evidence>
<dbReference type="InterPro" id="IPR011990">
    <property type="entry name" value="TPR-like_helical_dom_sf"/>
</dbReference>
<dbReference type="Gene3D" id="1.25.40.10">
    <property type="entry name" value="Tetratricopeptide repeat domain"/>
    <property type="match status" value="1"/>
</dbReference>
<dbReference type="SMART" id="SM00287">
    <property type="entry name" value="SH3b"/>
    <property type="match status" value="2"/>
</dbReference>
<dbReference type="PANTHER" id="PTHR11102:SF160">
    <property type="entry name" value="ERAD-ASSOCIATED E3 UBIQUITIN-PROTEIN LIGASE COMPONENT HRD3"/>
    <property type="match status" value="1"/>
</dbReference>
<dbReference type="Pfam" id="PF08238">
    <property type="entry name" value="Sel1"/>
    <property type="match status" value="3"/>
</dbReference>